<comment type="caution">
    <text evidence="1">The sequence shown here is derived from an EMBL/GenBank/DDBJ whole genome shotgun (WGS) entry which is preliminary data.</text>
</comment>
<proteinExistence type="predicted"/>
<protein>
    <submittedName>
        <fullName evidence="1">Uncharacterized protein</fullName>
    </submittedName>
</protein>
<dbReference type="AlphaFoldDB" id="A0ABD2NQ01"/>
<sequence length="93" mass="10704">MRNPVMSGDKNYLASGINQHPAVGLLETQRSLIEYSPDSQAKAFVNIYSMQINQDKTTMEEFIALLPELTLHFKASQLRRRQSKKKEFNCDIE</sequence>
<keyword evidence="2" id="KW-1185">Reference proteome</keyword>
<evidence type="ECO:0000313" key="1">
    <source>
        <dbReference type="EMBL" id="KAL3280250.1"/>
    </source>
</evidence>
<evidence type="ECO:0000313" key="2">
    <source>
        <dbReference type="Proteomes" id="UP001516400"/>
    </source>
</evidence>
<organism evidence="1 2">
    <name type="scientific">Cryptolaemus montrouzieri</name>
    <dbReference type="NCBI Taxonomy" id="559131"/>
    <lineage>
        <taxon>Eukaryota</taxon>
        <taxon>Metazoa</taxon>
        <taxon>Ecdysozoa</taxon>
        <taxon>Arthropoda</taxon>
        <taxon>Hexapoda</taxon>
        <taxon>Insecta</taxon>
        <taxon>Pterygota</taxon>
        <taxon>Neoptera</taxon>
        <taxon>Endopterygota</taxon>
        <taxon>Coleoptera</taxon>
        <taxon>Polyphaga</taxon>
        <taxon>Cucujiformia</taxon>
        <taxon>Coccinelloidea</taxon>
        <taxon>Coccinellidae</taxon>
        <taxon>Scymninae</taxon>
        <taxon>Scymnini</taxon>
        <taxon>Cryptolaemus</taxon>
    </lineage>
</organism>
<reference evidence="1 2" key="1">
    <citation type="journal article" date="2021" name="BMC Biol.">
        <title>Horizontally acquired antibacterial genes associated with adaptive radiation of ladybird beetles.</title>
        <authorList>
            <person name="Li H.S."/>
            <person name="Tang X.F."/>
            <person name="Huang Y.H."/>
            <person name="Xu Z.Y."/>
            <person name="Chen M.L."/>
            <person name="Du X.Y."/>
            <person name="Qiu B.Y."/>
            <person name="Chen P.T."/>
            <person name="Zhang W."/>
            <person name="Slipinski A."/>
            <person name="Escalona H.E."/>
            <person name="Waterhouse R.M."/>
            <person name="Zwick A."/>
            <person name="Pang H."/>
        </authorList>
    </citation>
    <scope>NUCLEOTIDE SEQUENCE [LARGE SCALE GENOMIC DNA]</scope>
    <source>
        <strain evidence="1">SYSU2018</strain>
    </source>
</reference>
<accession>A0ABD2NQ01</accession>
<dbReference type="EMBL" id="JABFTP020000124">
    <property type="protein sequence ID" value="KAL3280250.1"/>
    <property type="molecule type" value="Genomic_DNA"/>
</dbReference>
<name>A0ABD2NQ01_9CUCU</name>
<gene>
    <name evidence="1" type="ORF">HHI36_017745</name>
</gene>
<dbReference type="Proteomes" id="UP001516400">
    <property type="component" value="Unassembled WGS sequence"/>
</dbReference>
<feature type="non-terminal residue" evidence="1">
    <location>
        <position position="93"/>
    </location>
</feature>